<dbReference type="RefSeq" id="WP_054583042.1">
    <property type="nucleotide sequence ID" value="NZ_LGUC01000001.1"/>
</dbReference>
<dbReference type="OrthoDB" id="383395at2157"/>
<sequence length="174" mass="18720">MPARRSFLLAAGLTAIGGLGWLGVEHVSVTGEVKRKYIDVSWESQGRQRYGRVLWSALAPDEAINVSYASSYAADAVQSPRAITVDEELDSRLHAEFSSVTYRLGVAGTALGGSGYSLKGVDREGFNGAQLGDTATVANLGDRLAVYDVETRPDWSNSSSVSTFDFAEKYPSFQ</sequence>
<dbReference type="AlphaFoldDB" id="A0A0P7G985"/>
<keyword evidence="2" id="KW-1185">Reference proteome</keyword>
<protein>
    <submittedName>
        <fullName evidence="1">Uncharacterized protein</fullName>
    </submittedName>
</protein>
<evidence type="ECO:0000313" key="1">
    <source>
        <dbReference type="EMBL" id="KPN29879.1"/>
    </source>
</evidence>
<gene>
    <name evidence="1" type="ORF">SY89_00599</name>
</gene>
<reference evidence="2" key="1">
    <citation type="submission" date="2013-11" db="EMBL/GenBank/DDBJ databases">
        <authorList>
            <person name="Hoang H.T."/>
            <person name="Killian M.L."/>
            <person name="Madson D.M."/>
            <person name="Arruda P.H.E."/>
            <person name="Sun D."/>
            <person name="Schwartz K.J."/>
            <person name="Yoon K."/>
        </authorList>
    </citation>
    <scope>NUCLEOTIDE SEQUENCE [LARGE SCALE GENOMIC DNA]</scope>
    <source>
        <strain evidence="2">CDK2</strain>
    </source>
</reference>
<dbReference type="Proteomes" id="UP000050535">
    <property type="component" value="Unassembled WGS sequence"/>
</dbReference>
<evidence type="ECO:0000313" key="2">
    <source>
        <dbReference type="Proteomes" id="UP000050535"/>
    </source>
</evidence>
<proteinExistence type="predicted"/>
<comment type="caution">
    <text evidence="1">The sequence shown here is derived from an EMBL/GenBank/DDBJ whole genome shotgun (WGS) entry which is preliminary data.</text>
</comment>
<name>A0A0P7G985_9EURY</name>
<dbReference type="EMBL" id="LGUC01000001">
    <property type="protein sequence ID" value="KPN29879.1"/>
    <property type="molecule type" value="Genomic_DNA"/>
</dbReference>
<accession>A0A0P7G985</accession>
<organism evidence="1 2">
    <name type="scientific">Halolamina pelagica</name>
    <dbReference type="NCBI Taxonomy" id="699431"/>
    <lineage>
        <taxon>Archaea</taxon>
        <taxon>Methanobacteriati</taxon>
        <taxon>Methanobacteriota</taxon>
        <taxon>Stenosarchaea group</taxon>
        <taxon>Halobacteria</taxon>
        <taxon>Halobacteriales</taxon>
        <taxon>Haloferacaceae</taxon>
    </lineage>
</organism>